<evidence type="ECO:0000256" key="6">
    <source>
        <dbReference type="ARBA" id="ARBA00023136"/>
    </source>
</evidence>
<dbReference type="GO" id="GO:0005886">
    <property type="term" value="C:plasma membrane"/>
    <property type="evidence" value="ECO:0007669"/>
    <property type="project" value="UniProtKB-SubCell"/>
</dbReference>
<evidence type="ECO:0000313" key="11">
    <source>
        <dbReference type="EMBL" id="KTC85748.1"/>
    </source>
</evidence>
<name>A0A0W0SR44_9GAMM</name>
<feature type="region of interest" description="Disordered" evidence="8">
    <location>
        <begin position="238"/>
        <end position="275"/>
    </location>
</feature>
<keyword evidence="11" id="KW-0969">Cilium</keyword>
<evidence type="ECO:0000313" key="12">
    <source>
        <dbReference type="Proteomes" id="UP000054736"/>
    </source>
</evidence>
<evidence type="ECO:0000256" key="4">
    <source>
        <dbReference type="ARBA" id="ARBA00022692"/>
    </source>
</evidence>
<evidence type="ECO:0000256" key="7">
    <source>
        <dbReference type="PROSITE-ProRule" id="PRU00473"/>
    </source>
</evidence>
<dbReference type="InterPro" id="IPR036737">
    <property type="entry name" value="OmpA-like_sf"/>
</dbReference>
<comment type="subcellular location">
    <subcellularLocation>
        <location evidence="1">Cell membrane</location>
        <topology evidence="1">Single-pass membrane protein</topology>
    </subcellularLocation>
</comment>
<comment type="similarity">
    <text evidence="2">Belongs to the MotB family.</text>
</comment>
<feature type="transmembrane region" description="Helical" evidence="9">
    <location>
        <begin position="21"/>
        <end position="38"/>
    </location>
</feature>
<dbReference type="RefSeq" id="WP_065235927.1">
    <property type="nucleotide sequence ID" value="NZ_CAAAIU010000001.1"/>
</dbReference>
<dbReference type="PATRIC" id="fig|1212489.4.peg.2191"/>
<dbReference type="PRINTS" id="PR01023">
    <property type="entry name" value="NAFLGMOTY"/>
</dbReference>
<evidence type="ECO:0000256" key="8">
    <source>
        <dbReference type="SAM" id="MobiDB-lite"/>
    </source>
</evidence>
<keyword evidence="4 9" id="KW-0812">Transmembrane</keyword>
<evidence type="ECO:0000256" key="9">
    <source>
        <dbReference type="SAM" id="Phobius"/>
    </source>
</evidence>
<keyword evidence="12" id="KW-1185">Reference proteome</keyword>
<keyword evidence="5 9" id="KW-1133">Transmembrane helix</keyword>
<dbReference type="PROSITE" id="PS51123">
    <property type="entry name" value="OMPA_2"/>
    <property type="match status" value="1"/>
</dbReference>
<dbReference type="AlphaFoldDB" id="A0A0W0SR44"/>
<evidence type="ECO:0000256" key="5">
    <source>
        <dbReference type="ARBA" id="ARBA00022989"/>
    </source>
</evidence>
<dbReference type="Pfam" id="PF00691">
    <property type="entry name" value="OmpA"/>
    <property type="match status" value="1"/>
</dbReference>
<dbReference type="PANTHER" id="PTHR30329:SF20">
    <property type="entry name" value="EXPORTED PROTEIN"/>
    <property type="match status" value="1"/>
</dbReference>
<accession>A0A0W0SR44</accession>
<evidence type="ECO:0000256" key="2">
    <source>
        <dbReference type="ARBA" id="ARBA00008914"/>
    </source>
</evidence>
<evidence type="ECO:0000256" key="3">
    <source>
        <dbReference type="ARBA" id="ARBA00022475"/>
    </source>
</evidence>
<reference evidence="11 12" key="1">
    <citation type="submission" date="2015-11" db="EMBL/GenBank/DDBJ databases">
        <title>Genomic analysis of 38 Legionella species identifies large and diverse effector repertoires.</title>
        <authorList>
            <person name="Burstein D."/>
            <person name="Amaro F."/>
            <person name="Zusman T."/>
            <person name="Lifshitz Z."/>
            <person name="Cohen O."/>
            <person name="Gilbert J.A."/>
            <person name="Pupko T."/>
            <person name="Shuman H.A."/>
            <person name="Segal G."/>
        </authorList>
    </citation>
    <scope>NUCLEOTIDE SEQUENCE [LARGE SCALE GENOMIC DNA]</scope>
    <source>
        <strain evidence="11 12">ATCC 700990</strain>
    </source>
</reference>
<comment type="caution">
    <text evidence="11">The sequence shown here is derived from an EMBL/GenBank/DDBJ whole genome shotgun (WGS) entry which is preliminary data.</text>
</comment>
<dbReference type="InterPro" id="IPR006665">
    <property type="entry name" value="OmpA-like"/>
</dbReference>
<keyword evidence="6 7" id="KW-0472">Membrane</keyword>
<dbReference type="SUPFAM" id="SSF103088">
    <property type="entry name" value="OmpA-like"/>
    <property type="match status" value="1"/>
</dbReference>
<keyword evidence="3" id="KW-1003">Cell membrane</keyword>
<dbReference type="Pfam" id="PF13677">
    <property type="entry name" value="MotB_plug"/>
    <property type="match status" value="1"/>
</dbReference>
<feature type="compositionally biased region" description="Polar residues" evidence="8">
    <location>
        <begin position="240"/>
        <end position="253"/>
    </location>
</feature>
<evidence type="ECO:0000259" key="10">
    <source>
        <dbReference type="PROSITE" id="PS51123"/>
    </source>
</evidence>
<proteinExistence type="inferred from homology"/>
<dbReference type="Proteomes" id="UP000054736">
    <property type="component" value="Unassembled WGS sequence"/>
</dbReference>
<dbReference type="EMBL" id="LNXY01000027">
    <property type="protein sequence ID" value="KTC85748.1"/>
    <property type="molecule type" value="Genomic_DNA"/>
</dbReference>
<feature type="domain" description="OmpA-like" evidence="10">
    <location>
        <begin position="111"/>
        <end position="231"/>
    </location>
</feature>
<dbReference type="InterPro" id="IPR050330">
    <property type="entry name" value="Bact_OuterMem_StrucFunc"/>
</dbReference>
<dbReference type="InterPro" id="IPR025713">
    <property type="entry name" value="MotB-like_N_dom"/>
</dbReference>
<keyword evidence="11" id="KW-0966">Cell projection</keyword>
<feature type="compositionally biased region" description="Polar residues" evidence="8">
    <location>
        <begin position="264"/>
        <end position="275"/>
    </location>
</feature>
<sequence length="275" mass="30447">MRGRKNKVVPHEDTHRWMVSYADFITLLFAFFVVMYAISSVNVSKYKSLAEGMNSAFTSKSKGQSVSTLAQTKKDMKPAVDSPIKDKDQFNQLIKALSALQDSDYHMNPQDGWVELDIKANALFDSGSADLRPVAVLKLMKLASIIKTLPYSIAIEGYTDNMPIETEQYPSNWELSSARAAAVARTLSSFGVNKKQLSVTGYGEQYPVADNGSEEGRAQNRRVNVIIAKDKTVPRLLDPSISTVKRPSTTDLPTQLPPKPEAATQPNNNNNKEMQ</sequence>
<keyword evidence="11" id="KW-0282">Flagellum</keyword>
<dbReference type="STRING" id="1212489.Ldro_2073"/>
<organism evidence="11 12">
    <name type="scientific">Legionella drozanskii LLAP-1</name>
    <dbReference type="NCBI Taxonomy" id="1212489"/>
    <lineage>
        <taxon>Bacteria</taxon>
        <taxon>Pseudomonadati</taxon>
        <taxon>Pseudomonadota</taxon>
        <taxon>Gammaproteobacteria</taxon>
        <taxon>Legionellales</taxon>
        <taxon>Legionellaceae</taxon>
        <taxon>Legionella</taxon>
    </lineage>
</organism>
<dbReference type="CDD" id="cd07185">
    <property type="entry name" value="OmpA_C-like"/>
    <property type="match status" value="1"/>
</dbReference>
<dbReference type="PANTHER" id="PTHR30329">
    <property type="entry name" value="STATOR ELEMENT OF FLAGELLAR MOTOR COMPLEX"/>
    <property type="match status" value="1"/>
</dbReference>
<protein>
    <submittedName>
        <fullName evidence="11">Flagellar motor protein MotD</fullName>
    </submittedName>
</protein>
<dbReference type="OrthoDB" id="9815217at2"/>
<evidence type="ECO:0000256" key="1">
    <source>
        <dbReference type="ARBA" id="ARBA00004162"/>
    </source>
</evidence>
<gene>
    <name evidence="11" type="primary">motB_1</name>
    <name evidence="11" type="ORF">Ldro_2073</name>
</gene>
<dbReference type="Gene3D" id="3.30.1330.60">
    <property type="entry name" value="OmpA-like domain"/>
    <property type="match status" value="1"/>
</dbReference>